<keyword evidence="4 9" id="KW-0812">Transmembrane</keyword>
<feature type="transmembrane region" description="Helical" evidence="10">
    <location>
        <begin position="137"/>
        <end position="161"/>
    </location>
</feature>
<comment type="function">
    <text evidence="9">One gap junction consists of a cluster of closely packed pairs of transmembrane channels, the connexons, through which materials of low MW diffuse from one cell to a neighboring cell.</text>
</comment>
<evidence type="ECO:0000256" key="4">
    <source>
        <dbReference type="ARBA" id="ARBA00022692"/>
    </source>
</evidence>
<dbReference type="GO" id="GO:0007267">
    <property type="term" value="P:cell-cell signaling"/>
    <property type="evidence" value="ECO:0007669"/>
    <property type="project" value="TreeGrafter"/>
</dbReference>
<evidence type="ECO:0000259" key="11">
    <source>
        <dbReference type="SMART" id="SM01089"/>
    </source>
</evidence>
<dbReference type="InterPro" id="IPR017990">
    <property type="entry name" value="Connexin_CS"/>
</dbReference>
<feature type="domain" description="Connexin cysteine-rich" evidence="11">
    <location>
        <begin position="92"/>
        <end position="159"/>
    </location>
</feature>
<dbReference type="PANTHER" id="PTHR11984:SF30">
    <property type="entry name" value="GAP JUNCTION BETA-4 PROTEIN"/>
    <property type="match status" value="1"/>
</dbReference>
<name>A0A8C8RAG3_9SAUR</name>
<dbReference type="GO" id="GO:0005922">
    <property type="term" value="C:connexin complex"/>
    <property type="evidence" value="ECO:0007669"/>
    <property type="project" value="InterPro"/>
</dbReference>
<evidence type="ECO:0000313" key="12">
    <source>
        <dbReference type="Ensembl" id="ENSPCEP00000002654.1"/>
    </source>
</evidence>
<evidence type="ECO:0000256" key="8">
    <source>
        <dbReference type="ARBA" id="ARBA00023136"/>
    </source>
</evidence>
<evidence type="ECO:0000313" key="13">
    <source>
        <dbReference type="Proteomes" id="UP000694393"/>
    </source>
</evidence>
<keyword evidence="13" id="KW-1185">Reference proteome</keyword>
<dbReference type="InterPro" id="IPR038359">
    <property type="entry name" value="Connexin_N_sf"/>
</dbReference>
<keyword evidence="5 9" id="KW-0303">Gap junction</keyword>
<dbReference type="PROSITE" id="PS00408">
    <property type="entry name" value="CONNEXINS_2"/>
    <property type="match status" value="1"/>
</dbReference>
<evidence type="ECO:0000256" key="6">
    <source>
        <dbReference type="ARBA" id="ARBA00022949"/>
    </source>
</evidence>
<feature type="transmembrane region" description="Helical" evidence="10">
    <location>
        <begin position="86"/>
        <end position="104"/>
    </location>
</feature>
<dbReference type="Ensembl" id="ENSPCET00000002745.1">
    <property type="protein sequence ID" value="ENSPCEP00000002654.1"/>
    <property type="gene ID" value="ENSPCEG00000002139.1"/>
</dbReference>
<dbReference type="Gene3D" id="1.20.1440.80">
    <property type="entry name" value="Gap junction channel protein cysteine-rich domain"/>
    <property type="match status" value="2"/>
</dbReference>
<evidence type="ECO:0000256" key="9">
    <source>
        <dbReference type="RuleBase" id="RU000630"/>
    </source>
</evidence>
<feature type="transmembrane region" description="Helical" evidence="10">
    <location>
        <begin position="20"/>
        <end position="37"/>
    </location>
</feature>
<dbReference type="AlphaFoldDB" id="A0A8C8RAG3"/>
<reference evidence="12" key="1">
    <citation type="submission" date="2025-08" db="UniProtKB">
        <authorList>
            <consortium name="Ensembl"/>
        </authorList>
    </citation>
    <scope>IDENTIFICATION</scope>
</reference>
<evidence type="ECO:0000256" key="3">
    <source>
        <dbReference type="ARBA" id="ARBA00022475"/>
    </source>
</evidence>
<evidence type="ECO:0000256" key="10">
    <source>
        <dbReference type="SAM" id="Phobius"/>
    </source>
</evidence>
<dbReference type="InterPro" id="IPR000500">
    <property type="entry name" value="Connexin"/>
</dbReference>
<keyword evidence="3" id="KW-1003">Cell membrane</keyword>
<dbReference type="InterPro" id="IPR013092">
    <property type="entry name" value="Connexin_N"/>
</dbReference>
<comment type="similarity">
    <text evidence="9">Belongs to the connexin family.</text>
</comment>
<dbReference type="SMART" id="SM01089">
    <property type="entry name" value="Connexin_CCC"/>
    <property type="match status" value="1"/>
</dbReference>
<dbReference type="GO" id="GO:0005243">
    <property type="term" value="F:gap junction channel activity"/>
    <property type="evidence" value="ECO:0007669"/>
    <property type="project" value="TreeGrafter"/>
</dbReference>
<keyword evidence="6" id="KW-0965">Cell junction</keyword>
<comment type="subunit">
    <text evidence="9">A connexon is composed of a hexamer of connexins.</text>
</comment>
<sequence>MNWSSFQEPLSKVNKYSTAFRSIWLSVVFLFCFLVYVMAAEQLILVTCPSLLVVMHVAYWEAKKRKHQEVEGGNCPRLYLNPGKKWGGLVTVDLTFPYVFYQLYTNFNLPHVVQCAEAPCPNTVDCFIARPTEKKLFTYFMAATAALCILLNLCEMAYLVVKRCWELAAQRQGRELLGKPTGTHPLRAASSEPGRAFQIPLFSTPQKMFLRDEISENICLFLDQLQ</sequence>
<accession>A0A8C8RAG3</accession>
<organism evidence="12 13">
    <name type="scientific">Pelusios castaneus</name>
    <name type="common">West African mud turtle</name>
    <dbReference type="NCBI Taxonomy" id="367368"/>
    <lineage>
        <taxon>Eukaryota</taxon>
        <taxon>Metazoa</taxon>
        <taxon>Chordata</taxon>
        <taxon>Craniata</taxon>
        <taxon>Vertebrata</taxon>
        <taxon>Euteleostomi</taxon>
        <taxon>Archelosauria</taxon>
        <taxon>Testudinata</taxon>
        <taxon>Testudines</taxon>
        <taxon>Pleurodira</taxon>
        <taxon>Pelomedusidae</taxon>
        <taxon>Pelusios</taxon>
    </lineage>
</organism>
<keyword evidence="8 10" id="KW-0472">Membrane</keyword>
<reference evidence="12" key="2">
    <citation type="submission" date="2025-09" db="UniProtKB">
        <authorList>
            <consortium name="Ensembl"/>
        </authorList>
    </citation>
    <scope>IDENTIFICATION</scope>
</reference>
<evidence type="ECO:0000256" key="5">
    <source>
        <dbReference type="ARBA" id="ARBA00022868"/>
    </source>
</evidence>
<protein>
    <recommendedName>
        <fullName evidence="9">Gap junction protein</fullName>
    </recommendedName>
</protein>
<dbReference type="InterPro" id="IPR019570">
    <property type="entry name" value="Connexin_CCC"/>
</dbReference>
<evidence type="ECO:0000256" key="7">
    <source>
        <dbReference type="ARBA" id="ARBA00022989"/>
    </source>
</evidence>
<evidence type="ECO:0000256" key="2">
    <source>
        <dbReference type="ARBA" id="ARBA00004651"/>
    </source>
</evidence>
<keyword evidence="7 10" id="KW-1133">Transmembrane helix</keyword>
<feature type="transmembrane region" description="Helical" evidence="10">
    <location>
        <begin position="43"/>
        <end position="60"/>
    </location>
</feature>
<dbReference type="PRINTS" id="PR00206">
    <property type="entry name" value="CONNEXIN"/>
</dbReference>
<proteinExistence type="inferred from homology"/>
<evidence type="ECO:0000256" key="1">
    <source>
        <dbReference type="ARBA" id="ARBA00004610"/>
    </source>
</evidence>
<dbReference type="Proteomes" id="UP000694393">
    <property type="component" value="Unplaced"/>
</dbReference>
<dbReference type="Pfam" id="PF00029">
    <property type="entry name" value="Connexin"/>
    <property type="match status" value="1"/>
</dbReference>
<comment type="subcellular location">
    <subcellularLocation>
        <location evidence="1">Cell junction</location>
        <location evidence="1">Gap junction</location>
    </subcellularLocation>
    <subcellularLocation>
        <location evidence="2 9">Cell membrane</location>
        <topology evidence="2 9">Multi-pass membrane protein</topology>
    </subcellularLocation>
</comment>
<dbReference type="PANTHER" id="PTHR11984">
    <property type="entry name" value="CONNEXIN"/>
    <property type="match status" value="1"/>
</dbReference>